<reference evidence="1 2" key="1">
    <citation type="submission" date="2020-10" db="EMBL/GenBank/DDBJ databases">
        <title>Eggerthella sp. nov., isolated from human feces.</title>
        <authorList>
            <person name="Yajun G."/>
        </authorList>
    </citation>
    <scope>NUCLEOTIDE SEQUENCE [LARGE SCALE GENOMIC DNA]</scope>
    <source>
        <strain evidence="1 2">HF-1101</strain>
    </source>
</reference>
<dbReference type="Proteomes" id="UP000478463">
    <property type="component" value="Chromosome"/>
</dbReference>
<gene>
    <name evidence="1" type="ORF">GS424_005335</name>
</gene>
<sequence length="461" mass="47201">MAYKGTRTTTGVLATRLCASLLVAAALVLAMSAFAYAADDGEPTGRANGNASAVEGNGGAALAGGEEASVCTVTFGEAGSIKVAKGGTVAAEDIPNPGKTEVDYFGLTADANFLGWKASYSSDLSKRSVYPWRIGLYDAPENDPDVSKNLEGIFSSSTVVEGDVNLQPVYAVPLYRVDVSIQDSTGSSSSYPPTNLAIPAGRGYSVSDSPSFQKYAEQYLGGTEDRVFEGYYRLKDGSSLGEPYDVQAPVTADENICAVFKGSNADVEIPVAGDAGVKAQGTLNGSNIPDGATVALSAAELTSGTAYDELVAAMGSGTFAGVFEVNLSADGIALHEGFGSLMLSFPVGEEANGHWVTVWHRLNDGHLLSNRVIAKDGMVTITVTSLSAFALEVGELAEDPAPIDPADTTPVASVKPVPSAAPLASTGDPLSVSGVVMLGLAVVVCAGIAVFAARTLAGKRK</sequence>
<name>A0A6L7IVW7_9ACTN</name>
<dbReference type="KEGG" id="egd:GS424_005335"/>
<dbReference type="EMBL" id="CP063310">
    <property type="protein sequence ID" value="QOS69270.1"/>
    <property type="molecule type" value="Genomic_DNA"/>
</dbReference>
<dbReference type="AlphaFoldDB" id="A0A6L7IVW7"/>
<evidence type="ECO:0000313" key="2">
    <source>
        <dbReference type="Proteomes" id="UP000478463"/>
    </source>
</evidence>
<protein>
    <submittedName>
        <fullName evidence="1">Uncharacterized protein</fullName>
    </submittedName>
</protein>
<accession>A0A6L7IVW7</accession>
<organism evidence="1 2">
    <name type="scientific">Eggerthella guodeyinii</name>
    <dbReference type="NCBI Taxonomy" id="2690837"/>
    <lineage>
        <taxon>Bacteria</taxon>
        <taxon>Bacillati</taxon>
        <taxon>Actinomycetota</taxon>
        <taxon>Coriobacteriia</taxon>
        <taxon>Eggerthellales</taxon>
        <taxon>Eggerthellaceae</taxon>
        <taxon>Eggerthella</taxon>
    </lineage>
</organism>
<evidence type="ECO:0000313" key="1">
    <source>
        <dbReference type="EMBL" id="QOS69270.1"/>
    </source>
</evidence>
<proteinExistence type="predicted"/>
<dbReference type="RefSeq" id="WP_160943100.1">
    <property type="nucleotide sequence ID" value="NZ_CP063310.1"/>
</dbReference>